<dbReference type="RefSeq" id="WP_380905450.1">
    <property type="nucleotide sequence ID" value="NZ_JBHUEG010000012.1"/>
</dbReference>
<evidence type="ECO:0008006" key="3">
    <source>
        <dbReference type="Google" id="ProtNLM"/>
    </source>
</evidence>
<reference evidence="2" key="1">
    <citation type="journal article" date="2019" name="Int. J. Syst. Evol. Microbiol.">
        <title>The Global Catalogue of Microorganisms (GCM) 10K type strain sequencing project: providing services to taxonomists for standard genome sequencing and annotation.</title>
        <authorList>
            <consortium name="The Broad Institute Genomics Platform"/>
            <consortium name="The Broad Institute Genome Sequencing Center for Infectious Disease"/>
            <person name="Wu L."/>
            <person name="Ma J."/>
        </authorList>
    </citation>
    <scope>NUCLEOTIDE SEQUENCE [LARGE SCALE GENOMIC DNA]</scope>
    <source>
        <strain evidence="2">KCTC 42662</strain>
    </source>
</reference>
<dbReference type="PROSITE" id="PS51257">
    <property type="entry name" value="PROKAR_LIPOPROTEIN"/>
    <property type="match status" value="1"/>
</dbReference>
<accession>A0ABW5KJH7</accession>
<protein>
    <recommendedName>
        <fullName evidence="3">Lipocalin-like domain-containing protein</fullName>
    </recommendedName>
</protein>
<keyword evidence="2" id="KW-1185">Reference proteome</keyword>
<gene>
    <name evidence="1" type="ORF">ACFSR5_15900</name>
</gene>
<evidence type="ECO:0000313" key="2">
    <source>
        <dbReference type="Proteomes" id="UP001597545"/>
    </source>
</evidence>
<comment type="caution">
    <text evidence="1">The sequence shown here is derived from an EMBL/GenBank/DDBJ whole genome shotgun (WGS) entry which is preliminary data.</text>
</comment>
<dbReference type="EMBL" id="JBHULR010000015">
    <property type="protein sequence ID" value="MFD2549131.1"/>
    <property type="molecule type" value="Genomic_DNA"/>
</dbReference>
<proteinExistence type="predicted"/>
<organism evidence="1 2">
    <name type="scientific">Sphingobacterium suaedae</name>
    <dbReference type="NCBI Taxonomy" id="1686402"/>
    <lineage>
        <taxon>Bacteria</taxon>
        <taxon>Pseudomonadati</taxon>
        <taxon>Bacteroidota</taxon>
        <taxon>Sphingobacteriia</taxon>
        <taxon>Sphingobacteriales</taxon>
        <taxon>Sphingobacteriaceae</taxon>
        <taxon>Sphingobacterium</taxon>
    </lineage>
</organism>
<evidence type="ECO:0000313" key="1">
    <source>
        <dbReference type="EMBL" id="MFD2549131.1"/>
    </source>
</evidence>
<dbReference type="Proteomes" id="UP001597545">
    <property type="component" value="Unassembled WGS sequence"/>
</dbReference>
<sequence length="142" mass="15917">MRGLILTFKNWMFLLVGVLTLGLASCSEETVDNIERDTAQNIIRANKWFDVVKTTSIAGQADVTEVLVGEGENMEFKSNGFAYVYLSGGGTESYPYDMPTSKKMNFDGKEYDIQENIIQTVTKFTLKNSSNGITTTITFKRR</sequence>
<name>A0ABW5KJH7_9SPHI</name>